<comment type="caution">
    <text evidence="7">The sequence shown here is derived from an EMBL/GenBank/DDBJ whole genome shotgun (WGS) entry which is preliminary data.</text>
</comment>
<evidence type="ECO:0000256" key="1">
    <source>
        <dbReference type="ARBA" id="ARBA00004141"/>
    </source>
</evidence>
<dbReference type="Gene3D" id="1.20.120.1780">
    <property type="entry name" value="UbiA prenyltransferase"/>
    <property type="match status" value="1"/>
</dbReference>
<feature type="transmembrane region" description="Helical" evidence="6">
    <location>
        <begin position="217"/>
        <end position="235"/>
    </location>
</feature>
<dbReference type="CDD" id="cd13962">
    <property type="entry name" value="PT_UbiA_UBIAD1"/>
    <property type="match status" value="1"/>
</dbReference>
<dbReference type="GO" id="GO:0009234">
    <property type="term" value="P:menaquinone biosynthetic process"/>
    <property type="evidence" value="ECO:0007669"/>
    <property type="project" value="TreeGrafter"/>
</dbReference>
<feature type="transmembrane region" description="Helical" evidence="6">
    <location>
        <begin position="12"/>
        <end position="33"/>
    </location>
</feature>
<evidence type="ECO:0000313" key="7">
    <source>
        <dbReference type="EMBL" id="OPC79205.1"/>
    </source>
</evidence>
<evidence type="ECO:0000256" key="3">
    <source>
        <dbReference type="ARBA" id="ARBA00022692"/>
    </source>
</evidence>
<feature type="transmembrane region" description="Helical" evidence="6">
    <location>
        <begin position="312"/>
        <end position="335"/>
    </location>
</feature>
<feature type="transmembrane region" description="Helical" evidence="6">
    <location>
        <begin position="121"/>
        <end position="138"/>
    </location>
</feature>
<gene>
    <name evidence="7" type="ORF">B4N89_34625</name>
</gene>
<feature type="transmembrane region" description="Helical" evidence="6">
    <location>
        <begin position="241"/>
        <end position="261"/>
    </location>
</feature>
<evidence type="ECO:0000256" key="2">
    <source>
        <dbReference type="ARBA" id="ARBA00022679"/>
    </source>
</evidence>
<dbReference type="PIRSF" id="PIRSF005355">
    <property type="entry name" value="UBIAD1"/>
    <property type="match status" value="1"/>
</dbReference>
<keyword evidence="5 6" id="KW-0472">Membrane</keyword>
<feature type="transmembrane region" description="Helical" evidence="6">
    <location>
        <begin position="281"/>
        <end position="300"/>
    </location>
</feature>
<comment type="subcellular location">
    <subcellularLocation>
        <location evidence="1">Membrane</location>
        <topology evidence="1">Multi-pass membrane protein</topology>
    </subcellularLocation>
</comment>
<dbReference type="GO" id="GO:0042371">
    <property type="term" value="P:vitamin K biosynthetic process"/>
    <property type="evidence" value="ECO:0007669"/>
    <property type="project" value="TreeGrafter"/>
</dbReference>
<feature type="transmembrane region" description="Helical" evidence="6">
    <location>
        <begin position="94"/>
        <end position="114"/>
    </location>
</feature>
<proteinExistence type="predicted"/>
<evidence type="ECO:0000256" key="5">
    <source>
        <dbReference type="ARBA" id="ARBA00023136"/>
    </source>
</evidence>
<dbReference type="RefSeq" id="WP_078980421.1">
    <property type="nucleotide sequence ID" value="NZ_MWQN01000002.1"/>
</dbReference>
<accession>A0A1T3NR36</accession>
<keyword evidence="2" id="KW-0808">Transferase</keyword>
<dbReference type="PANTHER" id="PTHR13929">
    <property type="entry name" value="1,4-DIHYDROXY-2-NAPHTHOATE OCTAPRENYLTRANSFERASE"/>
    <property type="match status" value="1"/>
</dbReference>
<dbReference type="GO" id="GO:0004659">
    <property type="term" value="F:prenyltransferase activity"/>
    <property type="evidence" value="ECO:0007669"/>
    <property type="project" value="InterPro"/>
</dbReference>
<dbReference type="AlphaFoldDB" id="A0A1T3NR36"/>
<evidence type="ECO:0000256" key="4">
    <source>
        <dbReference type="ARBA" id="ARBA00022989"/>
    </source>
</evidence>
<name>A0A1T3NR36_9ACTN</name>
<feature type="transmembrane region" description="Helical" evidence="6">
    <location>
        <begin position="158"/>
        <end position="184"/>
    </location>
</feature>
<dbReference type="PANTHER" id="PTHR13929:SF0">
    <property type="entry name" value="UBIA PRENYLTRANSFERASE DOMAIN-CONTAINING PROTEIN 1"/>
    <property type="match status" value="1"/>
</dbReference>
<evidence type="ECO:0008006" key="9">
    <source>
        <dbReference type="Google" id="ProtNLM"/>
    </source>
</evidence>
<evidence type="ECO:0000256" key="6">
    <source>
        <dbReference type="SAM" id="Phobius"/>
    </source>
</evidence>
<dbReference type="GO" id="GO:0016020">
    <property type="term" value="C:membrane"/>
    <property type="evidence" value="ECO:0007669"/>
    <property type="project" value="UniProtKB-SubCell"/>
</dbReference>
<dbReference type="STRING" id="159449.B4N89_34625"/>
<dbReference type="Proteomes" id="UP000190037">
    <property type="component" value="Unassembled WGS sequence"/>
</dbReference>
<dbReference type="InterPro" id="IPR026046">
    <property type="entry name" value="UBIAD1"/>
</dbReference>
<dbReference type="OrthoDB" id="9767568at2"/>
<protein>
    <recommendedName>
        <fullName evidence="9">Prenyltransferase</fullName>
    </recommendedName>
</protein>
<keyword evidence="4 6" id="KW-1133">Transmembrane helix</keyword>
<dbReference type="InterPro" id="IPR000537">
    <property type="entry name" value="UbiA_prenyltransferase"/>
</dbReference>
<organism evidence="7 8">
    <name type="scientific">Embleya scabrispora</name>
    <dbReference type="NCBI Taxonomy" id="159449"/>
    <lineage>
        <taxon>Bacteria</taxon>
        <taxon>Bacillati</taxon>
        <taxon>Actinomycetota</taxon>
        <taxon>Actinomycetes</taxon>
        <taxon>Kitasatosporales</taxon>
        <taxon>Streptomycetaceae</taxon>
        <taxon>Embleya</taxon>
    </lineage>
</organism>
<dbReference type="Pfam" id="PF01040">
    <property type="entry name" value="UbiA"/>
    <property type="match status" value="1"/>
</dbReference>
<keyword evidence="8" id="KW-1185">Reference proteome</keyword>
<dbReference type="EMBL" id="MWQN01000002">
    <property type="protein sequence ID" value="OPC79205.1"/>
    <property type="molecule type" value="Genomic_DNA"/>
</dbReference>
<sequence length="359" mass="38817">MERTEWVGFVRLARLRFLLYNMLPVALGGAVAVHEGHRIDLGWYALAQGFAWVTHLMTHYCNEYFDLDADRANRYHTPWTGGSRALVDGLIRPIVSLSTAFVLLTGAVFVAVAMPTLPTRLTAAAGITLAWFYTAPPLRLNYRGLGEVTVAVGLNGIWPIVAVSLLAGGVPGLILLILAPTALLQAARMMVMNLADIESDTRVGKRTLPVLLGPRRVIVIFTLCQITAYAALVVFALAGWIPWPVCAAMASTAPLSVWLVLRLRSGALADHDPRRMTPVVFWASNHVALIVCAALIGVLAETATDPQVNDGMAGSLSFLTAILAAFLVLFGVRLFTALRRLRRVDESTPVPCPTEKAAT</sequence>
<evidence type="ECO:0000313" key="8">
    <source>
        <dbReference type="Proteomes" id="UP000190037"/>
    </source>
</evidence>
<keyword evidence="3 6" id="KW-0812">Transmembrane</keyword>
<reference evidence="7 8" key="1">
    <citation type="submission" date="2017-03" db="EMBL/GenBank/DDBJ databases">
        <title>Draft genome sequence of Streptomyces scabrisporus NF3, endophyte isolated from Amphipterygium adstringens.</title>
        <authorList>
            <person name="Vazquez M."/>
            <person name="Ceapa C.D."/>
            <person name="Rodriguez Luna D."/>
            <person name="Sanchez Esquivel S."/>
        </authorList>
    </citation>
    <scope>NUCLEOTIDE SEQUENCE [LARGE SCALE GENOMIC DNA]</scope>
    <source>
        <strain evidence="7 8">NF3</strain>
    </source>
</reference>